<evidence type="ECO:0000313" key="8">
    <source>
        <dbReference type="EMBL" id="GAA5157346.1"/>
    </source>
</evidence>
<comment type="caution">
    <text evidence="8">The sequence shown here is derived from an EMBL/GenBank/DDBJ whole genome shotgun (WGS) entry which is preliminary data.</text>
</comment>
<sequence>MSATLLLLRQWPRRQPVAFLALATLGWFALYWPLQPIAAALVATLPLAPGSHLAGAVEFFLYDTPKVLMLLTGIVFVMGMINSYFTPERTRALLAGRSEGVANVMAASLGIVTPFCSCSAVPLFIGFVQAGVPLGVTFSFLISAPMVNEVALTLLFGMFGWQVACLYLGLGLLVAIVSGWIIGRLKMEAHLEDWVRNMPKVSASVDDAPLTLGERIEAGFASVREIVGRVWPWILGGIAIGALIHGYVPADFMASFMGKDAWWSVPLAVIIGIPMYTNAAGVIPIVQALLAKGAALGTVLAFMMSVIALSLPEMIILRKVLKLRLIATFIGVVASGILLVGYVLNAVL</sequence>
<evidence type="ECO:0000313" key="9">
    <source>
        <dbReference type="Proteomes" id="UP001500547"/>
    </source>
</evidence>
<dbReference type="PANTHER" id="PTHR42775:SF1">
    <property type="entry name" value="PERMEASE RV2963-RELATED"/>
    <property type="match status" value="1"/>
</dbReference>
<evidence type="ECO:0000256" key="4">
    <source>
        <dbReference type="ARBA" id="ARBA00022692"/>
    </source>
</evidence>
<dbReference type="InterPro" id="IPR005524">
    <property type="entry name" value="DUF318"/>
</dbReference>
<gene>
    <name evidence="8" type="ORF">GCM10025770_00440</name>
</gene>
<feature type="transmembrane region" description="Helical" evidence="7">
    <location>
        <begin position="163"/>
        <end position="182"/>
    </location>
</feature>
<comment type="similarity">
    <text evidence="2">Belongs to the UPF0718 family.</text>
</comment>
<keyword evidence="4 7" id="KW-0812">Transmembrane</keyword>
<protein>
    <submittedName>
        <fullName evidence="8">Permease</fullName>
    </submittedName>
</protein>
<dbReference type="InterPro" id="IPR053166">
    <property type="entry name" value="UPF0718_permease"/>
</dbReference>
<feature type="transmembrane region" description="Helical" evidence="7">
    <location>
        <begin position="230"/>
        <end position="250"/>
    </location>
</feature>
<dbReference type="Pfam" id="PF03773">
    <property type="entry name" value="ArsP_1"/>
    <property type="match status" value="1"/>
</dbReference>
<keyword evidence="5 7" id="KW-1133">Transmembrane helix</keyword>
<evidence type="ECO:0000256" key="3">
    <source>
        <dbReference type="ARBA" id="ARBA00022475"/>
    </source>
</evidence>
<reference evidence="9" key="1">
    <citation type="journal article" date="2019" name="Int. J. Syst. Evol. Microbiol.">
        <title>The Global Catalogue of Microorganisms (GCM) 10K type strain sequencing project: providing services to taxonomists for standard genome sequencing and annotation.</title>
        <authorList>
            <consortium name="The Broad Institute Genomics Platform"/>
            <consortium name="The Broad Institute Genome Sequencing Center for Infectious Disease"/>
            <person name="Wu L."/>
            <person name="Ma J."/>
        </authorList>
    </citation>
    <scope>NUCLEOTIDE SEQUENCE [LARGE SCALE GENOMIC DNA]</scope>
    <source>
        <strain evidence="9">JCM 18715</strain>
    </source>
</reference>
<evidence type="ECO:0000256" key="7">
    <source>
        <dbReference type="SAM" id="Phobius"/>
    </source>
</evidence>
<evidence type="ECO:0000256" key="1">
    <source>
        <dbReference type="ARBA" id="ARBA00004651"/>
    </source>
</evidence>
<feature type="transmembrane region" description="Helical" evidence="7">
    <location>
        <begin position="106"/>
        <end position="128"/>
    </location>
</feature>
<evidence type="ECO:0000256" key="6">
    <source>
        <dbReference type="ARBA" id="ARBA00023136"/>
    </source>
</evidence>
<evidence type="ECO:0000256" key="2">
    <source>
        <dbReference type="ARBA" id="ARBA00006386"/>
    </source>
</evidence>
<proteinExistence type="inferred from homology"/>
<accession>A0ABP9QBP4</accession>
<dbReference type="EMBL" id="BAABLD010000001">
    <property type="protein sequence ID" value="GAA5157346.1"/>
    <property type="molecule type" value="Genomic_DNA"/>
</dbReference>
<keyword evidence="6 7" id="KW-0472">Membrane</keyword>
<keyword evidence="9" id="KW-1185">Reference proteome</keyword>
<dbReference type="RefSeq" id="WP_345530803.1">
    <property type="nucleotide sequence ID" value="NZ_BAABLD010000001.1"/>
</dbReference>
<comment type="subcellular location">
    <subcellularLocation>
        <location evidence="1">Cell membrane</location>
        <topology evidence="1">Multi-pass membrane protein</topology>
    </subcellularLocation>
</comment>
<dbReference type="Proteomes" id="UP001500547">
    <property type="component" value="Unassembled WGS sequence"/>
</dbReference>
<feature type="transmembrane region" description="Helical" evidence="7">
    <location>
        <begin position="289"/>
        <end position="311"/>
    </location>
</feature>
<dbReference type="PANTHER" id="PTHR42775">
    <property type="entry name" value="PERMEASE RV2963-RELATED"/>
    <property type="match status" value="1"/>
</dbReference>
<organism evidence="8 9">
    <name type="scientific">Viridibacterium curvum</name>
    <dbReference type="NCBI Taxonomy" id="1101404"/>
    <lineage>
        <taxon>Bacteria</taxon>
        <taxon>Pseudomonadati</taxon>
        <taxon>Pseudomonadota</taxon>
        <taxon>Betaproteobacteria</taxon>
        <taxon>Rhodocyclales</taxon>
        <taxon>Rhodocyclaceae</taxon>
        <taxon>Viridibacterium</taxon>
    </lineage>
</organism>
<name>A0ABP9QBP4_9RHOO</name>
<feature type="transmembrane region" description="Helical" evidence="7">
    <location>
        <begin position="262"/>
        <end position="283"/>
    </location>
</feature>
<feature type="transmembrane region" description="Helical" evidence="7">
    <location>
        <begin position="66"/>
        <end position="85"/>
    </location>
</feature>
<evidence type="ECO:0000256" key="5">
    <source>
        <dbReference type="ARBA" id="ARBA00022989"/>
    </source>
</evidence>
<feature type="transmembrane region" description="Helical" evidence="7">
    <location>
        <begin position="323"/>
        <end position="344"/>
    </location>
</feature>
<keyword evidence="3" id="KW-1003">Cell membrane</keyword>